<dbReference type="InterPro" id="IPR003661">
    <property type="entry name" value="HisK_dim/P_dom"/>
</dbReference>
<evidence type="ECO:0000259" key="26">
    <source>
        <dbReference type="PROSITE" id="PS50894"/>
    </source>
</evidence>
<comment type="subcellular location">
    <subcellularLocation>
        <location evidence="2">Cell membrane</location>
        <topology evidence="2">Multi-pass membrane protein</topology>
    </subcellularLocation>
</comment>
<evidence type="ECO:0000313" key="28">
    <source>
        <dbReference type="Proteomes" id="UP000637423"/>
    </source>
</evidence>
<name>A0A916V105_9BURK</name>
<evidence type="ECO:0000256" key="19">
    <source>
        <dbReference type="ARBA" id="ARBA00070152"/>
    </source>
</evidence>
<dbReference type="CDD" id="cd17546">
    <property type="entry name" value="REC_hyHK_CKI1_RcsC-like"/>
    <property type="match status" value="2"/>
</dbReference>
<dbReference type="Proteomes" id="UP000637423">
    <property type="component" value="Unassembled WGS sequence"/>
</dbReference>
<evidence type="ECO:0000256" key="14">
    <source>
        <dbReference type="ARBA" id="ARBA00023026"/>
    </source>
</evidence>
<dbReference type="SUPFAM" id="SSF47226">
    <property type="entry name" value="Histidine-containing phosphotransfer domain, HPT domain"/>
    <property type="match status" value="1"/>
</dbReference>
<evidence type="ECO:0000256" key="13">
    <source>
        <dbReference type="ARBA" id="ARBA00023012"/>
    </source>
</evidence>
<evidence type="ECO:0000256" key="3">
    <source>
        <dbReference type="ARBA" id="ARBA00012438"/>
    </source>
</evidence>
<evidence type="ECO:0000256" key="7">
    <source>
        <dbReference type="ARBA" id="ARBA00022692"/>
    </source>
</evidence>
<dbReference type="Gene3D" id="6.10.340.10">
    <property type="match status" value="1"/>
</dbReference>
<comment type="function">
    <text evidence="16">Member of the two-component regulatory system BvgS/BvgA. Phosphorylates BvgA via a four-step phosphorelay in response to environmental signals.</text>
</comment>
<dbReference type="CDD" id="cd12914">
    <property type="entry name" value="PDC1_DGC_like"/>
    <property type="match status" value="1"/>
</dbReference>
<keyword evidence="14" id="KW-0843">Virulence</keyword>
<dbReference type="PROSITE" id="PS50110">
    <property type="entry name" value="RESPONSE_REGULATORY"/>
    <property type="match status" value="2"/>
</dbReference>
<dbReference type="PRINTS" id="PR00344">
    <property type="entry name" value="BCTRLSENSOR"/>
</dbReference>
<dbReference type="CDD" id="cd16922">
    <property type="entry name" value="HATPase_EvgS-ArcB-TorS-like"/>
    <property type="match status" value="1"/>
</dbReference>
<evidence type="ECO:0000256" key="21">
    <source>
        <dbReference type="PROSITE-ProRule" id="PRU00169"/>
    </source>
</evidence>
<dbReference type="InterPro" id="IPR003660">
    <property type="entry name" value="HAMP_dom"/>
</dbReference>
<keyword evidence="7" id="KW-0812">Transmembrane</keyword>
<evidence type="ECO:0000256" key="1">
    <source>
        <dbReference type="ARBA" id="ARBA00000085"/>
    </source>
</evidence>
<dbReference type="SMART" id="SM00387">
    <property type="entry name" value="HATPase_c"/>
    <property type="match status" value="1"/>
</dbReference>
<evidence type="ECO:0000256" key="10">
    <source>
        <dbReference type="ARBA" id="ARBA00022777"/>
    </source>
</evidence>
<evidence type="ECO:0000256" key="8">
    <source>
        <dbReference type="ARBA" id="ARBA00022729"/>
    </source>
</evidence>
<evidence type="ECO:0000256" key="12">
    <source>
        <dbReference type="ARBA" id="ARBA00022989"/>
    </source>
</evidence>
<dbReference type="PROSITE" id="PS50109">
    <property type="entry name" value="HIS_KIN"/>
    <property type="match status" value="1"/>
</dbReference>
<dbReference type="Pfam" id="PF02518">
    <property type="entry name" value="HATPase_c"/>
    <property type="match status" value="1"/>
</dbReference>
<dbReference type="InterPro" id="IPR003594">
    <property type="entry name" value="HATPase_dom"/>
</dbReference>
<keyword evidence="15" id="KW-0472">Membrane</keyword>
<feature type="domain" description="HAMP" evidence="25">
    <location>
        <begin position="275"/>
        <end position="328"/>
    </location>
</feature>
<accession>A0A916V105</accession>
<evidence type="ECO:0000256" key="18">
    <source>
        <dbReference type="ARBA" id="ARBA00068150"/>
    </source>
</evidence>
<reference evidence="27" key="1">
    <citation type="journal article" date="2014" name="Int. J. Syst. Evol. Microbiol.">
        <title>Complete genome sequence of Corynebacterium casei LMG S-19264T (=DSM 44701T), isolated from a smear-ripened cheese.</title>
        <authorList>
            <consortium name="US DOE Joint Genome Institute (JGI-PGF)"/>
            <person name="Walter F."/>
            <person name="Albersmeier A."/>
            <person name="Kalinowski J."/>
            <person name="Ruckert C."/>
        </authorList>
    </citation>
    <scope>NUCLEOTIDE SEQUENCE</scope>
    <source>
        <strain evidence="27">CGMCC 1.10998</strain>
    </source>
</reference>
<dbReference type="Gene3D" id="3.30.565.10">
    <property type="entry name" value="Histidine kinase-like ATPase, C-terminal domain"/>
    <property type="match status" value="1"/>
</dbReference>
<evidence type="ECO:0000256" key="17">
    <source>
        <dbReference type="ARBA" id="ARBA00064003"/>
    </source>
</evidence>
<dbReference type="InterPro" id="IPR033479">
    <property type="entry name" value="dCache_1"/>
</dbReference>
<reference evidence="27" key="2">
    <citation type="submission" date="2020-09" db="EMBL/GenBank/DDBJ databases">
        <authorList>
            <person name="Sun Q."/>
            <person name="Zhou Y."/>
        </authorList>
    </citation>
    <scope>NUCLEOTIDE SEQUENCE</scope>
    <source>
        <strain evidence="27">CGMCC 1.10998</strain>
    </source>
</reference>
<evidence type="ECO:0000313" key="27">
    <source>
        <dbReference type="EMBL" id="GGD00832.1"/>
    </source>
</evidence>
<keyword evidence="5 21" id="KW-0597">Phosphoprotein</keyword>
<dbReference type="Pfam" id="PF00512">
    <property type="entry name" value="HisKA"/>
    <property type="match status" value="1"/>
</dbReference>
<dbReference type="Gene3D" id="3.30.450.20">
    <property type="entry name" value="PAS domain"/>
    <property type="match status" value="1"/>
</dbReference>
<dbReference type="PROSITE" id="PS50885">
    <property type="entry name" value="HAMP"/>
    <property type="match status" value="1"/>
</dbReference>
<dbReference type="SMART" id="SM00448">
    <property type="entry name" value="REC"/>
    <property type="match status" value="2"/>
</dbReference>
<dbReference type="InterPro" id="IPR008207">
    <property type="entry name" value="Sig_transdc_His_kin_Hpt_dom"/>
</dbReference>
<dbReference type="EMBL" id="BMED01000009">
    <property type="protein sequence ID" value="GGD00832.1"/>
    <property type="molecule type" value="Genomic_DNA"/>
</dbReference>
<feature type="modified residue" description="4-aspartylphosphate" evidence="21">
    <location>
        <position position="799"/>
    </location>
</feature>
<dbReference type="InterPro" id="IPR036641">
    <property type="entry name" value="HPT_dom_sf"/>
</dbReference>
<sequence length="1009" mass="110697">MREDFTHVLYDQQTALVNRTAEELDDKLAMLIDILRRSAEHLPRELIDTPSKLRNYYEQRAILALFDDILILNKRGDVIADAPEVAGRTRINAADRDYFKTVMRTKKAFISEPLFGRARGEPIVQVIAPVLDAHGDVQAVLIGVLRLYKDNVLGHLRTAKVGKTGFYFALTRSEVPIYVLEPDVKKLLKPRPVNANLATTRALKEGFEGTVESTNSNGLRALTSFKSLKTVDWVLASSLPIAEAFAPFEHVSYRLAALGAVSSLLAAVFIGWITTRLLAPLGKLRDGILSMRPDVSDFSAMPVKRRDEIGQLTEAFNALMESRFAADARLQQLIKEIDERAHELEIERDRAQAANRAKSEFVANMSHEIRTPMNAVLGMVQLLGNTDMTAEQRNYLTMVRTSGQSLLGILNDVLDFSKIEAGHMEVVPAEFDIDQLLNSLATTMTMNAGEKELELAIGIDPEVPRILLADSLRLQQILVNLTGNAVKFTNEGEVSVSVGLESRSGNQAVLRFEVKDTGIGIDEEQQAGLFAPFSQADSSITRRFGGTGLGLTITKRLIDIMGGRIGVSSRTGQGSCFWFTFPVDVVAEQKEELRLPVLGKLSLLIVDDNQTSRNFLQKMVSSWGWQADDVGSGAEAVLQLKRRMAKKENYDVILADWTMQEMDGLATAKAIRETTQGSRQPVIIMVNAFARDQMARAPHADEADIVLTKPITGSSLFNAVHEAIVAKVSGAEKLKSKRPMTSRLKGLHLLLVEDNPLNQIVARGLLEHEGATVDVLGDGQQAVDHLARHAGRYDAVLMDVQMPVLDGFSATRKIRQELGLQIPVVAMTAGVTTSERQLCADAGMNDFIGKPLDVMQMVGVLEKLLASGKDIPAPVLEDVAGAPDADDIFAPDKLLEFMAMDPRAAEVIVKMIRDLVASDMLPVDEIKADLSHGRNQEVARRLHGMRGSIGTLGTKRFVAAALEMERAIVEEQQAALPTSLEAVEKEFALVLQSARAWLSQKGNVAAEIS</sequence>
<keyword evidence="13" id="KW-0902">Two-component regulatory system</keyword>
<dbReference type="EC" id="2.7.13.3" evidence="3"/>
<feature type="domain" description="HPt" evidence="26">
    <location>
        <begin position="904"/>
        <end position="997"/>
    </location>
</feature>
<evidence type="ECO:0000256" key="20">
    <source>
        <dbReference type="PROSITE-ProRule" id="PRU00110"/>
    </source>
</evidence>
<dbReference type="CDD" id="cd00082">
    <property type="entry name" value="HisKA"/>
    <property type="match status" value="1"/>
</dbReference>
<dbReference type="PANTHER" id="PTHR45339:SF5">
    <property type="entry name" value="HISTIDINE KINASE"/>
    <property type="match status" value="1"/>
</dbReference>
<keyword evidence="11" id="KW-0067">ATP-binding</keyword>
<dbReference type="InterPro" id="IPR004358">
    <property type="entry name" value="Sig_transdc_His_kin-like_C"/>
</dbReference>
<gene>
    <name evidence="27" type="ORF">GCM10011396_55510</name>
</gene>
<dbReference type="Gene3D" id="1.10.287.130">
    <property type="match status" value="1"/>
</dbReference>
<dbReference type="PANTHER" id="PTHR45339">
    <property type="entry name" value="HYBRID SIGNAL TRANSDUCTION HISTIDINE KINASE J"/>
    <property type="match status" value="1"/>
</dbReference>
<evidence type="ECO:0000256" key="6">
    <source>
        <dbReference type="ARBA" id="ARBA00022679"/>
    </source>
</evidence>
<dbReference type="Pfam" id="PF01627">
    <property type="entry name" value="Hpt"/>
    <property type="match status" value="1"/>
</dbReference>
<dbReference type="FunFam" id="3.30.565.10:FF:000010">
    <property type="entry name" value="Sensor histidine kinase RcsC"/>
    <property type="match status" value="1"/>
</dbReference>
<dbReference type="Gene3D" id="1.20.120.160">
    <property type="entry name" value="HPT domain"/>
    <property type="match status" value="1"/>
</dbReference>
<proteinExistence type="predicted"/>
<dbReference type="CDD" id="cd18774">
    <property type="entry name" value="PDC2_HK_sensor"/>
    <property type="match status" value="1"/>
</dbReference>
<dbReference type="Pfam" id="PF00672">
    <property type="entry name" value="HAMP"/>
    <property type="match status" value="1"/>
</dbReference>
<evidence type="ECO:0000256" key="5">
    <source>
        <dbReference type="ARBA" id="ARBA00022553"/>
    </source>
</evidence>
<dbReference type="InterPro" id="IPR011006">
    <property type="entry name" value="CheY-like_superfamily"/>
</dbReference>
<protein>
    <recommendedName>
        <fullName evidence="18">Sensory/regulatory protein RpfC</fullName>
        <ecNumber evidence="3">2.7.13.3</ecNumber>
    </recommendedName>
    <alternativeName>
        <fullName evidence="19">Virulence sensor protein BvgS</fullName>
    </alternativeName>
</protein>
<feature type="domain" description="Histidine kinase" evidence="23">
    <location>
        <begin position="364"/>
        <end position="585"/>
    </location>
</feature>
<dbReference type="Pfam" id="PF00072">
    <property type="entry name" value="Response_reg"/>
    <property type="match status" value="2"/>
</dbReference>
<dbReference type="InterPro" id="IPR005467">
    <property type="entry name" value="His_kinase_dom"/>
</dbReference>
<dbReference type="SUPFAM" id="SSF47384">
    <property type="entry name" value="Homodimeric domain of signal transducing histidine kinase"/>
    <property type="match status" value="1"/>
</dbReference>
<dbReference type="Pfam" id="PF02743">
    <property type="entry name" value="dCache_1"/>
    <property type="match status" value="1"/>
</dbReference>
<keyword evidence="6" id="KW-0808">Transferase</keyword>
<dbReference type="GO" id="GO:0005886">
    <property type="term" value="C:plasma membrane"/>
    <property type="evidence" value="ECO:0007669"/>
    <property type="project" value="UniProtKB-SubCell"/>
</dbReference>
<dbReference type="CDD" id="cd06225">
    <property type="entry name" value="HAMP"/>
    <property type="match status" value="1"/>
</dbReference>
<dbReference type="Gene3D" id="3.40.50.2300">
    <property type="match status" value="2"/>
</dbReference>
<evidence type="ECO:0000259" key="24">
    <source>
        <dbReference type="PROSITE" id="PS50110"/>
    </source>
</evidence>
<comment type="catalytic activity">
    <reaction evidence="1">
        <text>ATP + protein L-histidine = ADP + protein N-phospho-L-histidine.</text>
        <dbReference type="EC" id="2.7.13.3"/>
    </reaction>
</comment>
<evidence type="ECO:0000256" key="22">
    <source>
        <dbReference type="SAM" id="Coils"/>
    </source>
</evidence>
<keyword evidence="9" id="KW-0547">Nucleotide-binding</keyword>
<keyword evidence="28" id="KW-1185">Reference proteome</keyword>
<dbReference type="SUPFAM" id="SSF52172">
    <property type="entry name" value="CheY-like"/>
    <property type="match status" value="2"/>
</dbReference>
<evidence type="ECO:0000256" key="9">
    <source>
        <dbReference type="ARBA" id="ARBA00022741"/>
    </source>
</evidence>
<evidence type="ECO:0000256" key="15">
    <source>
        <dbReference type="ARBA" id="ARBA00023136"/>
    </source>
</evidence>
<dbReference type="GO" id="GO:0000155">
    <property type="term" value="F:phosphorelay sensor kinase activity"/>
    <property type="evidence" value="ECO:0007669"/>
    <property type="project" value="InterPro"/>
</dbReference>
<evidence type="ECO:0000256" key="2">
    <source>
        <dbReference type="ARBA" id="ARBA00004651"/>
    </source>
</evidence>
<organism evidence="27 28">
    <name type="scientific">Undibacterium terreum</name>
    <dbReference type="NCBI Taxonomy" id="1224302"/>
    <lineage>
        <taxon>Bacteria</taxon>
        <taxon>Pseudomonadati</taxon>
        <taxon>Pseudomonadota</taxon>
        <taxon>Betaproteobacteria</taxon>
        <taxon>Burkholderiales</taxon>
        <taxon>Oxalobacteraceae</taxon>
        <taxon>Undibacterium</taxon>
    </lineage>
</organism>
<dbReference type="InterPro" id="IPR036890">
    <property type="entry name" value="HATPase_C_sf"/>
</dbReference>
<feature type="domain" description="Response regulatory" evidence="24">
    <location>
        <begin position="748"/>
        <end position="865"/>
    </location>
</feature>
<feature type="modified residue" description="4-aspartylphosphate" evidence="21">
    <location>
        <position position="656"/>
    </location>
</feature>
<dbReference type="PROSITE" id="PS50894">
    <property type="entry name" value="HPT"/>
    <property type="match status" value="1"/>
</dbReference>
<evidence type="ECO:0000256" key="11">
    <source>
        <dbReference type="ARBA" id="ARBA00022840"/>
    </source>
</evidence>
<dbReference type="AlphaFoldDB" id="A0A916V105"/>
<evidence type="ECO:0000259" key="25">
    <source>
        <dbReference type="PROSITE" id="PS50885"/>
    </source>
</evidence>
<comment type="caution">
    <text evidence="27">The sequence shown here is derived from an EMBL/GenBank/DDBJ whole genome shotgun (WGS) entry which is preliminary data.</text>
</comment>
<dbReference type="GO" id="GO:0005524">
    <property type="term" value="F:ATP binding"/>
    <property type="evidence" value="ECO:0007669"/>
    <property type="project" value="UniProtKB-KW"/>
</dbReference>
<dbReference type="InterPro" id="IPR036097">
    <property type="entry name" value="HisK_dim/P_sf"/>
</dbReference>
<feature type="domain" description="Response regulatory" evidence="24">
    <location>
        <begin position="602"/>
        <end position="724"/>
    </location>
</feature>
<feature type="coiled-coil region" evidence="22">
    <location>
        <begin position="327"/>
        <end position="354"/>
    </location>
</feature>
<evidence type="ECO:0000256" key="16">
    <source>
        <dbReference type="ARBA" id="ARBA00058004"/>
    </source>
</evidence>
<keyword evidence="22" id="KW-0175">Coiled coil</keyword>
<comment type="subunit">
    <text evidence="17">At low DSF concentrations, interacts with RpfF.</text>
</comment>
<evidence type="ECO:0000256" key="4">
    <source>
        <dbReference type="ARBA" id="ARBA00022475"/>
    </source>
</evidence>
<keyword evidence="10" id="KW-0418">Kinase</keyword>
<keyword evidence="8" id="KW-0732">Signal</keyword>
<dbReference type="SUPFAM" id="SSF55874">
    <property type="entry name" value="ATPase domain of HSP90 chaperone/DNA topoisomerase II/histidine kinase"/>
    <property type="match status" value="1"/>
</dbReference>
<feature type="modified residue" description="Phosphohistidine" evidence="20">
    <location>
        <position position="943"/>
    </location>
</feature>
<keyword evidence="4" id="KW-1003">Cell membrane</keyword>
<dbReference type="SMART" id="SM00388">
    <property type="entry name" value="HisKA"/>
    <property type="match status" value="1"/>
</dbReference>
<keyword evidence="12" id="KW-1133">Transmembrane helix</keyword>
<evidence type="ECO:0000259" key="23">
    <source>
        <dbReference type="PROSITE" id="PS50109"/>
    </source>
</evidence>
<dbReference type="InterPro" id="IPR001789">
    <property type="entry name" value="Sig_transdc_resp-reg_receiver"/>
</dbReference>
<dbReference type="FunFam" id="1.10.287.130:FF:000002">
    <property type="entry name" value="Two-component osmosensing histidine kinase"/>
    <property type="match status" value="1"/>
</dbReference>